<sequence length="118" mass="13357">MLAIFSGVTSSKMSKSDFSDSGFVYFLLGFANGSGFNGSLLARNHGSLVRGEASLEARNRTFTISVGETSKVYYVFHAHRTHYRRFGSDSTYIRALFTAARPRTRWHERFDNLKQGFK</sequence>
<evidence type="ECO:0000313" key="2">
    <source>
        <dbReference type="EMBL" id="VFK45429.1"/>
    </source>
</evidence>
<name>A0A450YF03_9GAMM</name>
<dbReference type="AlphaFoldDB" id="A0A450YF03"/>
<protein>
    <submittedName>
        <fullName evidence="1">Uncharacterized protein</fullName>
    </submittedName>
</protein>
<proteinExistence type="predicted"/>
<accession>A0A450YF03</accession>
<gene>
    <name evidence="2" type="ORF">BECKSD772E_GA0070983_105315</name>
    <name evidence="1" type="ORF">BECKSD772F_GA0070984_105315</name>
</gene>
<reference evidence="1" key="1">
    <citation type="submission" date="2019-02" db="EMBL/GenBank/DDBJ databases">
        <authorList>
            <person name="Gruber-Vodicka R. H."/>
            <person name="Seah K. B. B."/>
        </authorList>
    </citation>
    <scope>NUCLEOTIDE SEQUENCE</scope>
    <source>
        <strain evidence="2">BECK_S1320</strain>
        <strain evidence="1">BECK_S1321</strain>
    </source>
</reference>
<evidence type="ECO:0000313" key="1">
    <source>
        <dbReference type="EMBL" id="VFK40121.1"/>
    </source>
</evidence>
<dbReference type="EMBL" id="CAADFR010000053">
    <property type="protein sequence ID" value="VFK40121.1"/>
    <property type="molecule type" value="Genomic_DNA"/>
</dbReference>
<dbReference type="EMBL" id="CAADFU010000053">
    <property type="protein sequence ID" value="VFK45429.1"/>
    <property type="molecule type" value="Genomic_DNA"/>
</dbReference>
<organism evidence="1">
    <name type="scientific">Candidatus Kentrum sp. SD</name>
    <dbReference type="NCBI Taxonomy" id="2126332"/>
    <lineage>
        <taxon>Bacteria</taxon>
        <taxon>Pseudomonadati</taxon>
        <taxon>Pseudomonadota</taxon>
        <taxon>Gammaproteobacteria</taxon>
        <taxon>Candidatus Kentrum</taxon>
    </lineage>
</organism>